<reference evidence="1 2" key="1">
    <citation type="submission" date="2015-10" db="EMBL/GenBank/DDBJ databases">
        <title>Conservation of the essential genome among Caulobacter and Brevundimonas species.</title>
        <authorList>
            <person name="Scott D."/>
            <person name="Ely B."/>
        </authorList>
    </citation>
    <scope>NUCLEOTIDE SEQUENCE [LARGE SCALE GENOMIC DNA]</scope>
    <source>
        <strain evidence="1 2">CB4</strain>
        <plasmid evidence="2">CB4 Plasmid</plasmid>
    </source>
</reference>
<organism evidence="1 2">
    <name type="scientific">Caulobacter henricii</name>
    <dbReference type="NCBI Taxonomy" id="69395"/>
    <lineage>
        <taxon>Bacteria</taxon>
        <taxon>Pseudomonadati</taxon>
        <taxon>Pseudomonadota</taxon>
        <taxon>Alphaproteobacteria</taxon>
        <taxon>Caulobacterales</taxon>
        <taxon>Caulobacteraceae</taxon>
        <taxon>Caulobacter</taxon>
    </lineage>
</organism>
<keyword evidence="2" id="KW-1185">Reference proteome</keyword>
<evidence type="ECO:0000313" key="2">
    <source>
        <dbReference type="Proteomes" id="UP000056905"/>
    </source>
</evidence>
<evidence type="ECO:0000313" key="1">
    <source>
        <dbReference type="EMBL" id="ALL15440.1"/>
    </source>
</evidence>
<dbReference type="KEGG" id="chq:AQ619_18300"/>
<name>A0A0P0P4Q8_9CAUL</name>
<sequence>MLAREAELTEQSRDLYGPYLATAMESCGLMATALARIDENRALFAAMHAVVCKHMILAALSFVRRHRVQGSMNLRQVTESAQRACYFLAHQRDHVVRETDEELVVSETKVKEKTYAFFDRSMGEHAEAFRQAKKIINMTEAHASLRGAQLIFRRGAQGNNTFFDADDPVLVNVGLWSIINTAIGVLDAYHLANAQFGGLQFAEDFGDRFAAVSAMRDRLHGELWGDPTVQALEEAAGNEDSPREIW</sequence>
<protein>
    <submittedName>
        <fullName evidence="1">Uncharacterized protein</fullName>
    </submittedName>
</protein>
<accession>A0A0P0P4Q8</accession>
<gene>
    <name evidence="1" type="ORF">AQ619_18300</name>
</gene>
<keyword evidence="1" id="KW-0614">Plasmid</keyword>
<proteinExistence type="predicted"/>
<dbReference type="Proteomes" id="UP000056905">
    <property type="component" value="Plasmid pCB4"/>
</dbReference>
<dbReference type="EMBL" id="CP013003">
    <property type="protein sequence ID" value="ALL15440.1"/>
    <property type="molecule type" value="Genomic_DNA"/>
</dbReference>
<geneLocation type="plasmid" evidence="2">
    <name>CB4 Plasmid</name>
</geneLocation>
<dbReference type="AlphaFoldDB" id="A0A0P0P4Q8"/>